<dbReference type="Proteomes" id="UP000235672">
    <property type="component" value="Unassembled WGS sequence"/>
</dbReference>
<sequence length="86" mass="9642">MLGKCTRIVHAATPDPSSSAITPEYIEQLDHTIRSFATRSLRTIVLLYRGAKKVVTGHGDQCTHLTALENQIAQDEYHKQMDDAEF</sequence>
<dbReference type="EMBL" id="KZ613516">
    <property type="protein sequence ID" value="PMD15095.1"/>
    <property type="molecule type" value="Genomic_DNA"/>
</dbReference>
<dbReference type="AlphaFoldDB" id="A0A2J6PM37"/>
<reference evidence="1 2" key="1">
    <citation type="submission" date="2016-05" db="EMBL/GenBank/DDBJ databases">
        <title>A degradative enzymes factory behind the ericoid mycorrhizal symbiosis.</title>
        <authorList>
            <consortium name="DOE Joint Genome Institute"/>
            <person name="Martino E."/>
            <person name="Morin E."/>
            <person name="Grelet G."/>
            <person name="Kuo A."/>
            <person name="Kohler A."/>
            <person name="Daghino S."/>
            <person name="Barry K."/>
            <person name="Choi C."/>
            <person name="Cichocki N."/>
            <person name="Clum A."/>
            <person name="Copeland A."/>
            <person name="Hainaut M."/>
            <person name="Haridas S."/>
            <person name="Labutti K."/>
            <person name="Lindquist E."/>
            <person name="Lipzen A."/>
            <person name="Khouja H.-R."/>
            <person name="Murat C."/>
            <person name="Ohm R."/>
            <person name="Olson A."/>
            <person name="Spatafora J."/>
            <person name="Veneault-Fourrey C."/>
            <person name="Henrissat B."/>
            <person name="Grigoriev I."/>
            <person name="Martin F."/>
            <person name="Perotto S."/>
        </authorList>
    </citation>
    <scope>NUCLEOTIDE SEQUENCE [LARGE SCALE GENOMIC DNA]</scope>
    <source>
        <strain evidence="1 2">UAMH 7357</strain>
    </source>
</reference>
<evidence type="ECO:0000313" key="1">
    <source>
        <dbReference type="EMBL" id="PMD15095.1"/>
    </source>
</evidence>
<organism evidence="1 2">
    <name type="scientific">Hyaloscypha hepaticicola</name>
    <dbReference type="NCBI Taxonomy" id="2082293"/>
    <lineage>
        <taxon>Eukaryota</taxon>
        <taxon>Fungi</taxon>
        <taxon>Dikarya</taxon>
        <taxon>Ascomycota</taxon>
        <taxon>Pezizomycotina</taxon>
        <taxon>Leotiomycetes</taxon>
        <taxon>Helotiales</taxon>
        <taxon>Hyaloscyphaceae</taxon>
        <taxon>Hyaloscypha</taxon>
    </lineage>
</organism>
<name>A0A2J6PM37_9HELO</name>
<protein>
    <submittedName>
        <fullName evidence="1">Uncharacterized protein</fullName>
    </submittedName>
</protein>
<accession>A0A2J6PM37</accession>
<dbReference type="OrthoDB" id="3352408at2759"/>
<evidence type="ECO:0000313" key="2">
    <source>
        <dbReference type="Proteomes" id="UP000235672"/>
    </source>
</evidence>
<gene>
    <name evidence="1" type="ORF">NA56DRAFT_710318</name>
</gene>
<keyword evidence="2" id="KW-1185">Reference proteome</keyword>
<proteinExistence type="predicted"/>